<dbReference type="InterPro" id="IPR000073">
    <property type="entry name" value="AB_hydrolase_1"/>
</dbReference>
<sequence>MASLGFRVTRTLFRLGDTVAPGLAGRAAFALFARTPHPRRQTEGERKAVMRGAAFMQTARHHRLKAGPDCFVVHEFRPQPGTEIGRALVIHGWRSRTEYMQAVIEGLNKAGFRVYAVDLPGHGASTGRRLTMMKAVAAVGQAGQWFGPFDVVAGHSFGGAVAVNAVAGVLPGVPPLQAGRLVLIAAPNSMAELLDDFCRSVGLGGRSREAMVGCIERIAQCRLDAFTGSRQLAAANAPALVVHAPEDREVPAADARAYASAGSHVALHWAPGLGHRRILSDPGVVARIVSFARQPLALALAG</sequence>
<evidence type="ECO:0000313" key="2">
    <source>
        <dbReference type="EMBL" id="PSJ64419.1"/>
    </source>
</evidence>
<dbReference type="SUPFAM" id="SSF53474">
    <property type="entry name" value="alpha/beta-Hydrolases"/>
    <property type="match status" value="1"/>
</dbReference>
<name>A0A2P7SPL0_9HYPH</name>
<gene>
    <name evidence="2" type="ORF">C7I84_05590</name>
</gene>
<dbReference type="Proteomes" id="UP000241229">
    <property type="component" value="Unassembled WGS sequence"/>
</dbReference>
<reference evidence="2 3" key="1">
    <citation type="submission" date="2018-03" db="EMBL/GenBank/DDBJ databases">
        <title>The draft genome of Mesorhizobium sp. 6GN-30.</title>
        <authorList>
            <person name="Liu L."/>
            <person name="Li L."/>
            <person name="Wang T."/>
            <person name="Zhang X."/>
            <person name="Liang L."/>
        </authorList>
    </citation>
    <scope>NUCLEOTIDE SEQUENCE [LARGE SCALE GENOMIC DNA]</scope>
    <source>
        <strain evidence="2 3">6GN30</strain>
    </source>
</reference>
<dbReference type="Gene3D" id="3.40.50.1820">
    <property type="entry name" value="alpha/beta hydrolase"/>
    <property type="match status" value="1"/>
</dbReference>
<evidence type="ECO:0000313" key="3">
    <source>
        <dbReference type="Proteomes" id="UP000241229"/>
    </source>
</evidence>
<protein>
    <submittedName>
        <fullName evidence="2">Alpha/beta hydrolase</fullName>
    </submittedName>
</protein>
<dbReference type="EMBL" id="PXYK01000004">
    <property type="protein sequence ID" value="PSJ64419.1"/>
    <property type="molecule type" value="Genomic_DNA"/>
</dbReference>
<dbReference type="PANTHER" id="PTHR43689">
    <property type="entry name" value="HYDROLASE"/>
    <property type="match status" value="1"/>
</dbReference>
<keyword evidence="2" id="KW-0378">Hydrolase</keyword>
<evidence type="ECO:0000259" key="1">
    <source>
        <dbReference type="Pfam" id="PF12697"/>
    </source>
</evidence>
<organism evidence="2 3">
    <name type="scientific">Kumtagia ephedrae</name>
    <dbReference type="NCBI Taxonomy" id="2116701"/>
    <lineage>
        <taxon>Bacteria</taxon>
        <taxon>Pseudomonadati</taxon>
        <taxon>Pseudomonadota</taxon>
        <taxon>Alphaproteobacteria</taxon>
        <taxon>Hyphomicrobiales</taxon>
        <taxon>Phyllobacteriaceae</taxon>
        <taxon>Kumtagia</taxon>
    </lineage>
</organism>
<dbReference type="AlphaFoldDB" id="A0A2P7SPL0"/>
<dbReference type="PRINTS" id="PR00111">
    <property type="entry name" value="ABHYDROLASE"/>
</dbReference>
<feature type="domain" description="AB hydrolase-1" evidence="1">
    <location>
        <begin position="88"/>
        <end position="287"/>
    </location>
</feature>
<dbReference type="PANTHER" id="PTHR43689:SF8">
    <property type="entry name" value="ALPHA_BETA-HYDROLASES SUPERFAMILY PROTEIN"/>
    <property type="match status" value="1"/>
</dbReference>
<dbReference type="Pfam" id="PF12697">
    <property type="entry name" value="Abhydrolase_6"/>
    <property type="match status" value="1"/>
</dbReference>
<keyword evidence="3" id="KW-1185">Reference proteome</keyword>
<proteinExistence type="predicted"/>
<dbReference type="GO" id="GO:0016787">
    <property type="term" value="F:hydrolase activity"/>
    <property type="evidence" value="ECO:0007669"/>
    <property type="project" value="UniProtKB-KW"/>
</dbReference>
<dbReference type="OrthoDB" id="9785847at2"/>
<dbReference type="RefSeq" id="WP_106771164.1">
    <property type="nucleotide sequence ID" value="NZ_PXYK01000004.1"/>
</dbReference>
<comment type="caution">
    <text evidence="2">The sequence shown here is derived from an EMBL/GenBank/DDBJ whole genome shotgun (WGS) entry which is preliminary data.</text>
</comment>
<accession>A0A2P7SPL0</accession>
<dbReference type="InterPro" id="IPR029058">
    <property type="entry name" value="AB_hydrolase_fold"/>
</dbReference>